<organism evidence="1">
    <name type="scientific">marine sediment metagenome</name>
    <dbReference type="NCBI Taxonomy" id="412755"/>
    <lineage>
        <taxon>unclassified sequences</taxon>
        <taxon>metagenomes</taxon>
        <taxon>ecological metagenomes</taxon>
    </lineage>
</organism>
<name>A0A0F9CBI2_9ZZZZ</name>
<gene>
    <name evidence="1" type="ORF">LCGC14_2686420</name>
</gene>
<dbReference type="EMBL" id="LAZR01047500">
    <property type="protein sequence ID" value="KKK94081.1"/>
    <property type="molecule type" value="Genomic_DNA"/>
</dbReference>
<feature type="non-terminal residue" evidence="1">
    <location>
        <position position="1"/>
    </location>
</feature>
<sequence>TNLIQYKEDYNFTTTFKINDLGAQVPVYYFWVENKTTSTRDITMRSAVTQLETIPLPYMILDNLQGNLIGAGSPLVIDSPRRYTQLILRGLAGVVDDTNRYILRFTKDFSLRDDLITRNYTTDLPADFLRVGAEPLDLKSHHTEWTLIRKNQPTNIRRVLWDRVTEAMIAEKLDDSTTRVPSLARELYDVTNGTDTRYGLGNGQAFVDGALAKATLIADLEDPNNDFSPIDINVFFAANDFDTVAGLTIIMDDIYNTFSTTSVNRIYFKILLDAFTTKQKYEELFKTSWVSLSGTQIFQTEELFTG</sequence>
<protein>
    <submittedName>
        <fullName evidence="1">Uncharacterized protein</fullName>
    </submittedName>
</protein>
<comment type="caution">
    <text evidence="1">The sequence shown here is derived from an EMBL/GenBank/DDBJ whole genome shotgun (WGS) entry which is preliminary data.</text>
</comment>
<dbReference type="AlphaFoldDB" id="A0A0F9CBI2"/>
<reference evidence="1" key="1">
    <citation type="journal article" date="2015" name="Nature">
        <title>Complex archaea that bridge the gap between prokaryotes and eukaryotes.</title>
        <authorList>
            <person name="Spang A."/>
            <person name="Saw J.H."/>
            <person name="Jorgensen S.L."/>
            <person name="Zaremba-Niedzwiedzka K."/>
            <person name="Martijn J."/>
            <person name="Lind A.E."/>
            <person name="van Eijk R."/>
            <person name="Schleper C."/>
            <person name="Guy L."/>
            <person name="Ettema T.J."/>
        </authorList>
    </citation>
    <scope>NUCLEOTIDE SEQUENCE</scope>
</reference>
<proteinExistence type="predicted"/>
<evidence type="ECO:0000313" key="1">
    <source>
        <dbReference type="EMBL" id="KKK94081.1"/>
    </source>
</evidence>
<accession>A0A0F9CBI2</accession>